<dbReference type="RefSeq" id="WP_034828722.1">
    <property type="nucleotide sequence ID" value="NZ_AWFA01000056.1"/>
</dbReference>
<reference evidence="2 3" key="1">
    <citation type="submission" date="2013-04" db="EMBL/GenBank/DDBJ databases">
        <title>Hyphomonas sp. T24B3 Genome Sequencing.</title>
        <authorList>
            <person name="Lai Q."/>
            <person name="Shao Z."/>
        </authorList>
    </citation>
    <scope>NUCLEOTIDE SEQUENCE [LARGE SCALE GENOMIC DNA]</scope>
    <source>
        <strain evidence="2 3">T24B3</strain>
    </source>
</reference>
<dbReference type="eggNOG" id="COG2050">
    <property type="taxonomic scope" value="Bacteria"/>
</dbReference>
<dbReference type="SUPFAM" id="SSF54637">
    <property type="entry name" value="Thioesterase/thiol ester dehydrase-isomerase"/>
    <property type="match status" value="1"/>
</dbReference>
<accession>A0A062U037</accession>
<gene>
    <name evidence="2" type="ORF">HY3_04280</name>
</gene>
<sequence>MTSQKISKQAEAFLTNLQNGAWQPPVGLRNLGIRPDLWLKDFSYGYTRYEWPNTGDRDISDNRAFGGWIAGFSDHIVSITMASALNDQEWFTTMELQTRILRPVGHGLITIEGRLVSRGRTTGLVEADWKDEDGRLLARITAAKAIRSMEELRPDASAK</sequence>
<dbReference type="InterPro" id="IPR029069">
    <property type="entry name" value="HotDog_dom_sf"/>
</dbReference>
<keyword evidence="3" id="KW-1185">Reference proteome</keyword>
<dbReference type="CDD" id="cd03443">
    <property type="entry name" value="PaaI_thioesterase"/>
    <property type="match status" value="1"/>
</dbReference>
<dbReference type="Proteomes" id="UP000249123">
    <property type="component" value="Unassembled WGS sequence"/>
</dbReference>
<feature type="domain" description="Thioesterase" evidence="1">
    <location>
        <begin position="64"/>
        <end position="137"/>
    </location>
</feature>
<comment type="caution">
    <text evidence="2">The sequence shown here is derived from an EMBL/GenBank/DDBJ whole genome shotgun (WGS) entry which is preliminary data.</text>
</comment>
<dbReference type="Gene3D" id="3.10.129.10">
    <property type="entry name" value="Hotdog Thioesterase"/>
    <property type="match status" value="1"/>
</dbReference>
<dbReference type="AlphaFoldDB" id="A0A062U037"/>
<accession>A0A328JZP6</accession>
<dbReference type="Pfam" id="PF03061">
    <property type="entry name" value="4HBT"/>
    <property type="match status" value="1"/>
</dbReference>
<protein>
    <recommendedName>
        <fullName evidence="1">Thioesterase domain-containing protein</fullName>
    </recommendedName>
</protein>
<dbReference type="InterPro" id="IPR006683">
    <property type="entry name" value="Thioestr_dom"/>
</dbReference>
<dbReference type="STRING" id="1280941.HY2_04585"/>
<evidence type="ECO:0000313" key="2">
    <source>
        <dbReference type="EMBL" id="RAN31312.1"/>
    </source>
</evidence>
<proteinExistence type="predicted"/>
<organism evidence="2 3">
    <name type="scientific">Hyphomonas pacifica</name>
    <dbReference type="NCBI Taxonomy" id="1280941"/>
    <lineage>
        <taxon>Bacteria</taxon>
        <taxon>Pseudomonadati</taxon>
        <taxon>Pseudomonadota</taxon>
        <taxon>Alphaproteobacteria</taxon>
        <taxon>Hyphomonadales</taxon>
        <taxon>Hyphomonadaceae</taxon>
        <taxon>Hyphomonas</taxon>
    </lineage>
</organism>
<dbReference type="GO" id="GO:0016790">
    <property type="term" value="F:thiolester hydrolase activity"/>
    <property type="evidence" value="ECO:0007669"/>
    <property type="project" value="UniProtKB-ARBA"/>
</dbReference>
<name>A0A062U037_9PROT</name>
<evidence type="ECO:0000259" key="1">
    <source>
        <dbReference type="Pfam" id="PF03061"/>
    </source>
</evidence>
<dbReference type="EMBL" id="AWFB01000056">
    <property type="protein sequence ID" value="RAN31312.1"/>
    <property type="molecule type" value="Genomic_DNA"/>
</dbReference>
<dbReference type="OrthoDB" id="5242242at2"/>
<evidence type="ECO:0000313" key="3">
    <source>
        <dbReference type="Proteomes" id="UP000249123"/>
    </source>
</evidence>